<proteinExistence type="predicted"/>
<gene>
    <name evidence="2" type="ORF">WKR92_07685</name>
</gene>
<keyword evidence="1" id="KW-0732">Signal</keyword>
<sequence>MKNTFILSLLFFCISSAASAQHRWEDIPLIKVSDFEAEVPEDAWMPIYINSRIYYRIDTVIEKRRSYRVGIRTTVEMQKNESFWDHEKVKPKDEARMLEHEQGHLYLAYIAANSIEKDMLKHKFTENWKEEVRSKFHELLERHYNEYLIYDKETRHGNDIKNQKKWNDWFKWMLTAVK</sequence>
<evidence type="ECO:0000313" key="3">
    <source>
        <dbReference type="Proteomes" id="UP001580928"/>
    </source>
</evidence>
<evidence type="ECO:0000256" key="1">
    <source>
        <dbReference type="SAM" id="SignalP"/>
    </source>
</evidence>
<dbReference type="Proteomes" id="UP001580928">
    <property type="component" value="Unassembled WGS sequence"/>
</dbReference>
<organism evidence="2 3">
    <name type="scientific">Albibacterium profundi</name>
    <dbReference type="NCBI Taxonomy" id="3134906"/>
    <lineage>
        <taxon>Bacteria</taxon>
        <taxon>Pseudomonadati</taxon>
        <taxon>Bacteroidota</taxon>
        <taxon>Sphingobacteriia</taxon>
        <taxon>Sphingobacteriales</taxon>
        <taxon>Sphingobacteriaceae</taxon>
        <taxon>Albibacterium</taxon>
    </lineage>
</organism>
<dbReference type="Pfam" id="PF06037">
    <property type="entry name" value="DUF922"/>
    <property type="match status" value="1"/>
</dbReference>
<feature type="chain" id="PRO_5045925822" evidence="1">
    <location>
        <begin position="21"/>
        <end position="178"/>
    </location>
</feature>
<name>A0ABV5CDZ5_9SPHI</name>
<evidence type="ECO:0000313" key="2">
    <source>
        <dbReference type="EMBL" id="MFB5945711.1"/>
    </source>
</evidence>
<accession>A0ABV5CDZ5</accession>
<dbReference type="EMBL" id="JBBVGT010000002">
    <property type="protein sequence ID" value="MFB5945711.1"/>
    <property type="molecule type" value="Genomic_DNA"/>
</dbReference>
<reference evidence="2 3" key="1">
    <citation type="submission" date="2024-04" db="EMBL/GenBank/DDBJ databases">
        <title>Albibacterium profundi sp. nov., isolated from sediment of the Challenger Deep of Mariana Trench.</title>
        <authorList>
            <person name="Wang Y."/>
        </authorList>
    </citation>
    <scope>NUCLEOTIDE SEQUENCE [LARGE SCALE GENOMIC DNA]</scope>
    <source>
        <strain evidence="2 3">RHL897</strain>
    </source>
</reference>
<comment type="caution">
    <text evidence="2">The sequence shown here is derived from an EMBL/GenBank/DDBJ whole genome shotgun (WGS) entry which is preliminary data.</text>
</comment>
<dbReference type="RefSeq" id="WP_375557245.1">
    <property type="nucleotide sequence ID" value="NZ_JBBVGT010000002.1"/>
</dbReference>
<dbReference type="InterPro" id="IPR010321">
    <property type="entry name" value="DUF922"/>
</dbReference>
<feature type="signal peptide" evidence="1">
    <location>
        <begin position="1"/>
        <end position="20"/>
    </location>
</feature>
<keyword evidence="3" id="KW-1185">Reference proteome</keyword>
<protein>
    <submittedName>
        <fullName evidence="2">DUF922 domain-containing protein</fullName>
    </submittedName>
</protein>